<evidence type="ECO:0000313" key="1">
    <source>
        <dbReference type="EMBL" id="QDW66357.1"/>
    </source>
</evidence>
<dbReference type="InterPro" id="IPR007460">
    <property type="entry name" value="BrnT_toxin"/>
</dbReference>
<reference evidence="1 2" key="1">
    <citation type="submission" date="2019-07" db="EMBL/GenBank/DDBJ databases">
        <title>Full genome sequence of Luteimonas sp. Gr-4.</title>
        <authorList>
            <person name="Im W.-T."/>
        </authorList>
    </citation>
    <scope>NUCLEOTIDE SEQUENCE [LARGE SCALE GENOMIC DNA]</scope>
    <source>
        <strain evidence="1 2">Gr-4</strain>
    </source>
</reference>
<keyword evidence="2" id="KW-1185">Reference proteome</keyword>
<name>A0A518N3B0_9GAMM</name>
<dbReference type="OrthoDB" id="9802417at2"/>
<organism evidence="1 2">
    <name type="scientific">Luteimonas granuli</name>
    <dbReference type="NCBI Taxonomy" id="1176533"/>
    <lineage>
        <taxon>Bacteria</taxon>
        <taxon>Pseudomonadati</taxon>
        <taxon>Pseudomonadota</taxon>
        <taxon>Gammaproteobacteria</taxon>
        <taxon>Lysobacterales</taxon>
        <taxon>Lysobacteraceae</taxon>
        <taxon>Luteimonas</taxon>
    </lineage>
</organism>
<gene>
    <name evidence="1" type="ORF">FPZ22_05145</name>
</gene>
<dbReference type="Gene3D" id="3.10.450.530">
    <property type="entry name" value="Ribonuclease toxin, BrnT, of type II toxin-antitoxin system"/>
    <property type="match status" value="1"/>
</dbReference>
<dbReference type="EMBL" id="CP042218">
    <property type="protein sequence ID" value="QDW66357.1"/>
    <property type="molecule type" value="Genomic_DNA"/>
</dbReference>
<dbReference type="Pfam" id="PF04365">
    <property type="entry name" value="BrnT_toxin"/>
    <property type="match status" value="1"/>
</dbReference>
<proteinExistence type="predicted"/>
<dbReference type="KEGG" id="lug:FPZ22_05145"/>
<dbReference type="AlphaFoldDB" id="A0A518N3B0"/>
<dbReference type="InterPro" id="IPR038573">
    <property type="entry name" value="BrnT_sf"/>
</dbReference>
<dbReference type="Proteomes" id="UP000316584">
    <property type="component" value="Chromosome"/>
</dbReference>
<protein>
    <submittedName>
        <fullName evidence="1">BrnT family toxin</fullName>
    </submittedName>
</protein>
<sequence length="93" mass="10560">MEFEFDPGKARGNLTKHGIAFADVEPVFMDPQAITNRSDRKTAQGEFEERYISTGMDALGRIVTVAWTPRNGNVRLISARRAREEEKAGYEQR</sequence>
<evidence type="ECO:0000313" key="2">
    <source>
        <dbReference type="Proteomes" id="UP000316584"/>
    </source>
</evidence>
<accession>A0A518N3B0</accession>
<dbReference type="RefSeq" id="WP_144891027.1">
    <property type="nucleotide sequence ID" value="NZ_CP042218.1"/>
</dbReference>